<gene>
    <name evidence="2" type="ORF">GXW71_17045</name>
</gene>
<feature type="region of interest" description="Disordered" evidence="1">
    <location>
        <begin position="94"/>
        <end position="114"/>
    </location>
</feature>
<accession>A0ABS5F0K1</accession>
<dbReference type="InterPro" id="IPR009962">
    <property type="entry name" value="DUF1488"/>
</dbReference>
<dbReference type="Pfam" id="PF07369">
    <property type="entry name" value="DUF1488"/>
    <property type="match status" value="1"/>
</dbReference>
<dbReference type="SUPFAM" id="SSF160272">
    <property type="entry name" value="Shew3726-like"/>
    <property type="match status" value="1"/>
</dbReference>
<dbReference type="RefSeq" id="WP_211853745.1">
    <property type="nucleotide sequence ID" value="NZ_JAAGBB010000020.1"/>
</dbReference>
<dbReference type="Proteomes" id="UP001196870">
    <property type="component" value="Unassembled WGS sequence"/>
</dbReference>
<evidence type="ECO:0000313" key="3">
    <source>
        <dbReference type="Proteomes" id="UP001196870"/>
    </source>
</evidence>
<sequence length="114" mass="12312">MTSPTHTPALAHPRWDGRRALFEIEHEGQRYSCAISSGALQELSGTRHFKPADLPRYFAEAHGRIEAIAVAKLLARKSGLLGVLSIWADDIDDPPPASSPVAMQQIPGVARSSS</sequence>
<evidence type="ECO:0000313" key="2">
    <source>
        <dbReference type="EMBL" id="MBR0666070.1"/>
    </source>
</evidence>
<organism evidence="2 3">
    <name type="scientific">Plastoroseomonas hellenica</name>
    <dbReference type="NCBI Taxonomy" id="2687306"/>
    <lineage>
        <taxon>Bacteria</taxon>
        <taxon>Pseudomonadati</taxon>
        <taxon>Pseudomonadota</taxon>
        <taxon>Alphaproteobacteria</taxon>
        <taxon>Acetobacterales</taxon>
        <taxon>Acetobacteraceae</taxon>
        <taxon>Plastoroseomonas</taxon>
    </lineage>
</organism>
<name>A0ABS5F0K1_9PROT</name>
<protein>
    <submittedName>
        <fullName evidence="2">DUF1488 domain-containing protein</fullName>
    </submittedName>
</protein>
<reference evidence="3" key="1">
    <citation type="journal article" date="2021" name="Syst. Appl. Microbiol.">
        <title>Roseomonas hellenica sp. nov., isolated from roots of wild-growing Alkanna tinctoria.</title>
        <authorList>
            <person name="Rat A."/>
            <person name="Naranjo H.D."/>
            <person name="Lebbe L."/>
            <person name="Cnockaert M."/>
            <person name="Krigas N."/>
            <person name="Grigoriadou K."/>
            <person name="Maloupa E."/>
            <person name="Willems A."/>
        </authorList>
    </citation>
    <scope>NUCLEOTIDE SEQUENCE [LARGE SCALE GENOMIC DNA]</scope>
    <source>
        <strain evidence="3">LMG 31523</strain>
    </source>
</reference>
<proteinExistence type="predicted"/>
<keyword evidence="3" id="KW-1185">Reference proteome</keyword>
<evidence type="ECO:0000256" key="1">
    <source>
        <dbReference type="SAM" id="MobiDB-lite"/>
    </source>
</evidence>
<dbReference type="EMBL" id="JAAGBB010000020">
    <property type="protein sequence ID" value="MBR0666070.1"/>
    <property type="molecule type" value="Genomic_DNA"/>
</dbReference>
<dbReference type="InterPro" id="IPR036692">
    <property type="entry name" value="Shew3726-like_sf"/>
</dbReference>
<comment type="caution">
    <text evidence="2">The sequence shown here is derived from an EMBL/GenBank/DDBJ whole genome shotgun (WGS) entry which is preliminary data.</text>
</comment>